<evidence type="ECO:0000313" key="3">
    <source>
        <dbReference type="Proteomes" id="UP000219467"/>
    </source>
</evidence>
<organism evidence="2 3">
    <name type="scientific">Cereibacter ovatus</name>
    <dbReference type="NCBI Taxonomy" id="439529"/>
    <lineage>
        <taxon>Bacteria</taxon>
        <taxon>Pseudomonadati</taxon>
        <taxon>Pseudomonadota</taxon>
        <taxon>Alphaproteobacteria</taxon>
        <taxon>Rhodobacterales</taxon>
        <taxon>Paracoccaceae</taxon>
        <taxon>Cereibacter</taxon>
    </lineage>
</organism>
<dbReference type="Gene3D" id="3.10.450.40">
    <property type="match status" value="1"/>
</dbReference>
<sequence length="134" mass="14420">MTALQGWLFASPGGPALTAGGGVATVTGAALIRQSLMLLLGTVPGERAMRPDYGCPLDRLVFAPNDATTAGLAIHYVRQAIRRWEPRIEVLRLDAGPDPQGPPERLRIWLDYRIRQTVERGTLGFTLDLGGADA</sequence>
<dbReference type="EMBL" id="OAOQ01000005">
    <property type="protein sequence ID" value="SNX70143.1"/>
    <property type="molecule type" value="Genomic_DNA"/>
</dbReference>
<dbReference type="RefSeq" id="WP_097030145.1">
    <property type="nucleotide sequence ID" value="NZ_OAOQ01000005.1"/>
</dbReference>
<accession>A0A285CT52</accession>
<feature type="domain" description="IraD/Gp25-like" evidence="1">
    <location>
        <begin position="29"/>
        <end position="117"/>
    </location>
</feature>
<keyword evidence="3" id="KW-1185">Reference proteome</keyword>
<dbReference type="InterPro" id="IPR007048">
    <property type="entry name" value="IraD/Gp25-like"/>
</dbReference>
<gene>
    <name evidence="2" type="ORF">SAMN05878503_10552</name>
</gene>
<dbReference type="AlphaFoldDB" id="A0A285CT52"/>
<evidence type="ECO:0000259" key="1">
    <source>
        <dbReference type="Pfam" id="PF04965"/>
    </source>
</evidence>
<dbReference type="OrthoDB" id="9802846at2"/>
<evidence type="ECO:0000313" key="2">
    <source>
        <dbReference type="EMBL" id="SNX70143.1"/>
    </source>
</evidence>
<name>A0A285CT52_9RHOB</name>
<dbReference type="SUPFAM" id="SSF160719">
    <property type="entry name" value="gpW/gp25-like"/>
    <property type="match status" value="1"/>
</dbReference>
<dbReference type="Proteomes" id="UP000219467">
    <property type="component" value="Unassembled WGS sequence"/>
</dbReference>
<dbReference type="Pfam" id="PF04965">
    <property type="entry name" value="GPW_gp25"/>
    <property type="match status" value="1"/>
</dbReference>
<reference evidence="3" key="1">
    <citation type="submission" date="2017-08" db="EMBL/GenBank/DDBJ databases">
        <authorList>
            <person name="Varghese N."/>
            <person name="Submissions S."/>
        </authorList>
    </citation>
    <scope>NUCLEOTIDE SEQUENCE [LARGE SCALE GENOMIC DNA]</scope>
    <source>
        <strain evidence="3">JA234</strain>
    </source>
</reference>
<protein>
    <recommendedName>
        <fullName evidence="1">IraD/Gp25-like domain-containing protein</fullName>
    </recommendedName>
</protein>
<proteinExistence type="predicted"/>